<accession>A0A556N0Q2</accession>
<evidence type="ECO:0000256" key="6">
    <source>
        <dbReference type="NCBIfam" id="TIGR00152"/>
    </source>
</evidence>
<dbReference type="OrthoDB" id="9812943at2"/>
<keyword evidence="8" id="KW-1185">Reference proteome</keyword>
<comment type="subcellular location">
    <subcellularLocation>
        <location evidence="5">Cytoplasm</location>
    </subcellularLocation>
</comment>
<keyword evidence="5" id="KW-0963">Cytoplasm</keyword>
<evidence type="ECO:0000256" key="2">
    <source>
        <dbReference type="ARBA" id="ARBA00022741"/>
    </source>
</evidence>
<feature type="binding site" evidence="5">
    <location>
        <begin position="12"/>
        <end position="17"/>
    </location>
    <ligand>
        <name>ATP</name>
        <dbReference type="ChEBI" id="CHEBI:30616"/>
    </ligand>
</feature>
<dbReference type="EC" id="2.7.1.24" evidence="5 6"/>
<evidence type="ECO:0000256" key="3">
    <source>
        <dbReference type="ARBA" id="ARBA00022840"/>
    </source>
</evidence>
<dbReference type="CDD" id="cd02022">
    <property type="entry name" value="DPCK"/>
    <property type="match status" value="1"/>
</dbReference>
<reference evidence="7 8" key="1">
    <citation type="submission" date="2019-07" db="EMBL/GenBank/DDBJ databases">
        <authorList>
            <person name="Huq M.A."/>
        </authorList>
    </citation>
    <scope>NUCLEOTIDE SEQUENCE [LARGE SCALE GENOMIC DNA]</scope>
    <source>
        <strain evidence="7 8">MAH-3</strain>
    </source>
</reference>
<keyword evidence="5 7" id="KW-0808">Transferase</keyword>
<comment type="similarity">
    <text evidence="1 5">Belongs to the CoaE family.</text>
</comment>
<dbReference type="RefSeq" id="WP_144332702.1">
    <property type="nucleotide sequence ID" value="NZ_VLPL01000003.1"/>
</dbReference>
<dbReference type="PANTHER" id="PTHR10695">
    <property type="entry name" value="DEPHOSPHO-COA KINASE-RELATED"/>
    <property type="match status" value="1"/>
</dbReference>
<name>A0A556N0Q2_9FLAO</name>
<dbReference type="NCBIfam" id="TIGR00152">
    <property type="entry name" value="dephospho-CoA kinase"/>
    <property type="match status" value="1"/>
</dbReference>
<sequence>MAKKIGITGGIGSGKSMVSRILQLMGYPVYSSDQRAKEIMNENQALIRSLKELFGEEAYLDSKLNRPYIAAQIFRDDSKRTAMNQLVHPAVREDFQHWASRQKSPILFQESALLFETGNYKSFDAVILVSAPEEIRMKRVKERDRLTDEQIRSRLDAQMPEAEKMKLTDLVIYNDGNQLLVPQILELLKKFK</sequence>
<protein>
    <recommendedName>
        <fullName evidence="5 6">Dephospho-CoA kinase</fullName>
        <ecNumber evidence="5 6">2.7.1.24</ecNumber>
    </recommendedName>
    <alternativeName>
        <fullName evidence="5">Dephosphocoenzyme A kinase</fullName>
    </alternativeName>
</protein>
<organism evidence="7 8">
    <name type="scientific">Fluviicola chungangensis</name>
    <dbReference type="NCBI Taxonomy" id="2597671"/>
    <lineage>
        <taxon>Bacteria</taxon>
        <taxon>Pseudomonadati</taxon>
        <taxon>Bacteroidota</taxon>
        <taxon>Flavobacteriia</taxon>
        <taxon>Flavobacteriales</taxon>
        <taxon>Crocinitomicaceae</taxon>
        <taxon>Fluviicola</taxon>
    </lineage>
</organism>
<comment type="caution">
    <text evidence="7">The sequence shown here is derived from an EMBL/GenBank/DDBJ whole genome shotgun (WGS) entry which is preliminary data.</text>
</comment>
<keyword evidence="5 7" id="KW-0418">Kinase</keyword>
<dbReference type="GO" id="GO:0005737">
    <property type="term" value="C:cytoplasm"/>
    <property type="evidence" value="ECO:0007669"/>
    <property type="project" value="UniProtKB-SubCell"/>
</dbReference>
<dbReference type="HAMAP" id="MF_00376">
    <property type="entry name" value="Dephospho_CoA_kinase"/>
    <property type="match status" value="1"/>
</dbReference>
<dbReference type="Gene3D" id="3.40.50.300">
    <property type="entry name" value="P-loop containing nucleotide triphosphate hydrolases"/>
    <property type="match status" value="1"/>
</dbReference>
<gene>
    <name evidence="5" type="primary">coaE</name>
    <name evidence="7" type="ORF">FO442_08330</name>
</gene>
<evidence type="ECO:0000256" key="4">
    <source>
        <dbReference type="ARBA" id="ARBA00022993"/>
    </source>
</evidence>
<keyword evidence="2 5" id="KW-0547">Nucleotide-binding</keyword>
<dbReference type="Proteomes" id="UP000316008">
    <property type="component" value="Unassembled WGS sequence"/>
</dbReference>
<evidence type="ECO:0000256" key="5">
    <source>
        <dbReference type="HAMAP-Rule" id="MF_00376"/>
    </source>
</evidence>
<dbReference type="SUPFAM" id="SSF52540">
    <property type="entry name" value="P-loop containing nucleoside triphosphate hydrolases"/>
    <property type="match status" value="1"/>
</dbReference>
<dbReference type="InterPro" id="IPR001977">
    <property type="entry name" value="Depp_CoAkinase"/>
</dbReference>
<dbReference type="Pfam" id="PF01121">
    <property type="entry name" value="CoaE"/>
    <property type="match status" value="1"/>
</dbReference>
<proteinExistence type="inferred from homology"/>
<comment type="function">
    <text evidence="5">Catalyzes the phosphorylation of the 3'-hydroxyl group of dephosphocoenzyme A to form coenzyme A.</text>
</comment>
<dbReference type="UniPathway" id="UPA00241">
    <property type="reaction ID" value="UER00356"/>
</dbReference>
<dbReference type="AlphaFoldDB" id="A0A556N0Q2"/>
<dbReference type="GO" id="GO:0004140">
    <property type="term" value="F:dephospho-CoA kinase activity"/>
    <property type="evidence" value="ECO:0007669"/>
    <property type="project" value="UniProtKB-UniRule"/>
</dbReference>
<dbReference type="PROSITE" id="PS51219">
    <property type="entry name" value="DPCK"/>
    <property type="match status" value="1"/>
</dbReference>
<dbReference type="PANTHER" id="PTHR10695:SF46">
    <property type="entry name" value="BIFUNCTIONAL COENZYME A SYNTHASE-RELATED"/>
    <property type="match status" value="1"/>
</dbReference>
<evidence type="ECO:0000313" key="7">
    <source>
        <dbReference type="EMBL" id="TSJ45746.1"/>
    </source>
</evidence>
<keyword evidence="3 5" id="KW-0067">ATP-binding</keyword>
<dbReference type="EMBL" id="VLPL01000003">
    <property type="protein sequence ID" value="TSJ45746.1"/>
    <property type="molecule type" value="Genomic_DNA"/>
</dbReference>
<comment type="pathway">
    <text evidence="5">Cofactor biosynthesis; coenzyme A biosynthesis; CoA from (R)-pantothenate: step 5/5.</text>
</comment>
<dbReference type="GO" id="GO:0015937">
    <property type="term" value="P:coenzyme A biosynthetic process"/>
    <property type="evidence" value="ECO:0007669"/>
    <property type="project" value="UniProtKB-UniRule"/>
</dbReference>
<evidence type="ECO:0000256" key="1">
    <source>
        <dbReference type="ARBA" id="ARBA00009018"/>
    </source>
</evidence>
<dbReference type="InterPro" id="IPR027417">
    <property type="entry name" value="P-loop_NTPase"/>
</dbReference>
<keyword evidence="4 5" id="KW-0173">Coenzyme A biosynthesis</keyword>
<evidence type="ECO:0000313" key="8">
    <source>
        <dbReference type="Proteomes" id="UP000316008"/>
    </source>
</evidence>
<dbReference type="GO" id="GO:0005524">
    <property type="term" value="F:ATP binding"/>
    <property type="evidence" value="ECO:0007669"/>
    <property type="project" value="UniProtKB-UniRule"/>
</dbReference>
<comment type="catalytic activity">
    <reaction evidence="5">
        <text>3'-dephospho-CoA + ATP = ADP + CoA + H(+)</text>
        <dbReference type="Rhea" id="RHEA:18245"/>
        <dbReference type="ChEBI" id="CHEBI:15378"/>
        <dbReference type="ChEBI" id="CHEBI:30616"/>
        <dbReference type="ChEBI" id="CHEBI:57287"/>
        <dbReference type="ChEBI" id="CHEBI:57328"/>
        <dbReference type="ChEBI" id="CHEBI:456216"/>
        <dbReference type="EC" id="2.7.1.24"/>
    </reaction>
</comment>